<dbReference type="OrthoDB" id="9904410at2"/>
<dbReference type="Pfam" id="PF21716">
    <property type="entry name" value="dnstrm_HI1420"/>
    <property type="match status" value="1"/>
</dbReference>
<gene>
    <name evidence="1" type="ORF">IV01_11960</name>
</gene>
<dbReference type="InterPro" id="IPR014057">
    <property type="entry name" value="HI1420"/>
</dbReference>
<keyword evidence="2" id="KW-1185">Reference proteome</keyword>
<dbReference type="AlphaFoldDB" id="A0A085VIS5"/>
<evidence type="ECO:0000313" key="1">
    <source>
        <dbReference type="EMBL" id="KFE55338.1"/>
    </source>
</evidence>
<dbReference type="PATRIC" id="fig|317.175.peg.2488"/>
<comment type="caution">
    <text evidence="1">The sequence shown here is derived from an EMBL/GenBank/DDBJ whole genome shotgun (WGS) entry which is preliminary data.</text>
</comment>
<protein>
    <submittedName>
        <fullName evidence="1">Uncharacterized protein</fullName>
    </submittedName>
</protein>
<organism evidence="1 2">
    <name type="scientific">Pseudomonas syringae</name>
    <dbReference type="NCBI Taxonomy" id="317"/>
    <lineage>
        <taxon>Bacteria</taxon>
        <taxon>Pseudomonadati</taxon>
        <taxon>Pseudomonadota</taxon>
        <taxon>Gammaproteobacteria</taxon>
        <taxon>Pseudomonadales</taxon>
        <taxon>Pseudomonadaceae</taxon>
        <taxon>Pseudomonas</taxon>
    </lineage>
</organism>
<sequence>MKEFLIEDYLNSDSDIQALLNIVIEEGSQQGLIACIRAIARVKSIDLNLDDSFVSIQKALQAIGYKFAVEKLDT</sequence>
<reference evidence="1 2" key="1">
    <citation type="submission" date="2014-07" db="EMBL/GenBank/DDBJ databases">
        <title>Draft Genome Sequences of Environmental Pseudomonas syringae strains.</title>
        <authorList>
            <person name="Baltrus D.A."/>
            <person name="Berge O."/>
            <person name="Morris C."/>
        </authorList>
    </citation>
    <scope>NUCLEOTIDE SEQUENCE [LARGE SCALE GENOMIC DNA]</scope>
    <source>
        <strain evidence="1 2">GAW0119</strain>
    </source>
</reference>
<accession>A0A085VIS5</accession>
<dbReference type="EMBL" id="JPQU01000034">
    <property type="protein sequence ID" value="KFE55338.1"/>
    <property type="molecule type" value="Genomic_DNA"/>
</dbReference>
<evidence type="ECO:0000313" key="2">
    <source>
        <dbReference type="Proteomes" id="UP000028631"/>
    </source>
</evidence>
<dbReference type="RefSeq" id="WP_032628475.1">
    <property type="nucleotide sequence ID" value="NZ_JPQU01000034.1"/>
</dbReference>
<dbReference type="Proteomes" id="UP000028631">
    <property type="component" value="Unassembled WGS sequence"/>
</dbReference>
<proteinExistence type="predicted"/>
<name>A0A085VIS5_PSESX</name>